<gene>
    <name evidence="2" type="ORF">EJ02DRAFT_440223</name>
</gene>
<keyword evidence="3" id="KW-1185">Reference proteome</keyword>
<feature type="domain" description="2EXR" evidence="1">
    <location>
        <begin position="4"/>
        <end position="85"/>
    </location>
</feature>
<organism evidence="2 3">
    <name type="scientific">Clathrospora elynae</name>
    <dbReference type="NCBI Taxonomy" id="706981"/>
    <lineage>
        <taxon>Eukaryota</taxon>
        <taxon>Fungi</taxon>
        <taxon>Dikarya</taxon>
        <taxon>Ascomycota</taxon>
        <taxon>Pezizomycotina</taxon>
        <taxon>Dothideomycetes</taxon>
        <taxon>Pleosporomycetidae</taxon>
        <taxon>Pleosporales</taxon>
        <taxon>Diademaceae</taxon>
        <taxon>Clathrospora</taxon>
    </lineage>
</organism>
<reference evidence="2" key="1">
    <citation type="journal article" date="2020" name="Stud. Mycol.">
        <title>101 Dothideomycetes genomes: a test case for predicting lifestyles and emergence of pathogens.</title>
        <authorList>
            <person name="Haridas S."/>
            <person name="Albert R."/>
            <person name="Binder M."/>
            <person name="Bloem J."/>
            <person name="Labutti K."/>
            <person name="Salamov A."/>
            <person name="Andreopoulos B."/>
            <person name="Baker S."/>
            <person name="Barry K."/>
            <person name="Bills G."/>
            <person name="Bluhm B."/>
            <person name="Cannon C."/>
            <person name="Castanera R."/>
            <person name="Culley D."/>
            <person name="Daum C."/>
            <person name="Ezra D."/>
            <person name="Gonzalez J."/>
            <person name="Henrissat B."/>
            <person name="Kuo A."/>
            <person name="Liang C."/>
            <person name="Lipzen A."/>
            <person name="Lutzoni F."/>
            <person name="Magnuson J."/>
            <person name="Mondo S."/>
            <person name="Nolan M."/>
            <person name="Ohm R."/>
            <person name="Pangilinan J."/>
            <person name="Park H.-J."/>
            <person name="Ramirez L."/>
            <person name="Alfaro M."/>
            <person name="Sun H."/>
            <person name="Tritt A."/>
            <person name="Yoshinaga Y."/>
            <person name="Zwiers L.-H."/>
            <person name="Turgeon B."/>
            <person name="Goodwin S."/>
            <person name="Spatafora J."/>
            <person name="Crous P."/>
            <person name="Grigoriev I."/>
        </authorList>
    </citation>
    <scope>NUCLEOTIDE SEQUENCE</scope>
    <source>
        <strain evidence="2">CBS 161.51</strain>
    </source>
</reference>
<dbReference type="PANTHER" id="PTHR35910:SF1">
    <property type="entry name" value="2EXR DOMAIN-CONTAINING PROTEIN"/>
    <property type="match status" value="1"/>
</dbReference>
<dbReference type="AlphaFoldDB" id="A0A6A5TBD1"/>
<evidence type="ECO:0000259" key="1">
    <source>
        <dbReference type="Pfam" id="PF20150"/>
    </source>
</evidence>
<dbReference type="InterPro" id="IPR045518">
    <property type="entry name" value="2EXR"/>
</dbReference>
<evidence type="ECO:0000313" key="2">
    <source>
        <dbReference type="EMBL" id="KAF1948076.1"/>
    </source>
</evidence>
<sequence length="207" mass="24244">MTTFHPFPRLATELRAQIWEMTVDPHTVEWETVPHLFSSTPVPATLQACREARNQGLYQKEFSEVANQHSTEPRYVWLNLEIDMVSIGTSDFYHFEPVASTIKRLKFERENGDESFYHFQSNKIKNFVNAKEIHVVCADGFWMWSGAMHEHYWPCGHENLFFIDPDDGRVSDSRKKGKFEVRTTPPEIFIRSLRVPTTNNTIYNPFV</sequence>
<dbReference type="EMBL" id="ML975997">
    <property type="protein sequence ID" value="KAF1948076.1"/>
    <property type="molecule type" value="Genomic_DNA"/>
</dbReference>
<dbReference type="Pfam" id="PF20150">
    <property type="entry name" value="2EXR"/>
    <property type="match status" value="1"/>
</dbReference>
<dbReference type="PANTHER" id="PTHR35910">
    <property type="entry name" value="2EXR DOMAIN-CONTAINING PROTEIN"/>
    <property type="match status" value="1"/>
</dbReference>
<name>A0A6A5TBD1_9PLEO</name>
<accession>A0A6A5TBD1</accession>
<evidence type="ECO:0000313" key="3">
    <source>
        <dbReference type="Proteomes" id="UP000800038"/>
    </source>
</evidence>
<protein>
    <recommendedName>
        <fullName evidence="1">2EXR domain-containing protein</fullName>
    </recommendedName>
</protein>
<proteinExistence type="predicted"/>
<dbReference type="Proteomes" id="UP000800038">
    <property type="component" value="Unassembled WGS sequence"/>
</dbReference>
<dbReference type="OrthoDB" id="3473305at2759"/>